<dbReference type="InterPro" id="IPR011992">
    <property type="entry name" value="EF-hand-dom_pair"/>
</dbReference>
<dbReference type="STRING" id="994479.GCA_000194155_04561"/>
<feature type="domain" description="EF-hand" evidence="1">
    <location>
        <begin position="132"/>
        <end position="167"/>
    </location>
</feature>
<dbReference type="GO" id="GO:0005509">
    <property type="term" value="F:calcium ion binding"/>
    <property type="evidence" value="ECO:0007669"/>
    <property type="project" value="InterPro"/>
</dbReference>
<gene>
    <name evidence="2" type="ORF">A8926_6463</name>
</gene>
<dbReference type="InterPro" id="IPR018247">
    <property type="entry name" value="EF_Hand_1_Ca_BS"/>
</dbReference>
<sequence>MTTTVATERLQKRFAKWDHDGSGSLERADFEKEAAQIAQAFGKNVDSADVQPIRNALIGLFEYVDQESGSNGSVTEAQFMDVTEKLIFEKGEAEFNRALTPVVQGIVALCDKNGDGKINGAEFATWLNALGMDGAQAEQAFQGVDKNGNGELSTDELLVAVRDYHFGRSDVELLG</sequence>
<proteinExistence type="predicted"/>
<accession>A0A2N3Y671</accession>
<comment type="caution">
    <text evidence="2">The sequence shown here is derived from an EMBL/GenBank/DDBJ whole genome shotgun (WGS) entry which is preliminary data.</text>
</comment>
<dbReference type="EMBL" id="PJNB01000001">
    <property type="protein sequence ID" value="PKW18383.1"/>
    <property type="molecule type" value="Genomic_DNA"/>
</dbReference>
<dbReference type="PROSITE" id="PS50222">
    <property type="entry name" value="EF_HAND_2"/>
    <property type="match status" value="2"/>
</dbReference>
<dbReference type="CDD" id="cd00051">
    <property type="entry name" value="EFh"/>
    <property type="match status" value="1"/>
</dbReference>
<dbReference type="RefSeq" id="WP_010309473.1">
    <property type="nucleotide sequence ID" value="NZ_CP061007.1"/>
</dbReference>
<dbReference type="SMART" id="SM00054">
    <property type="entry name" value="EFh"/>
    <property type="match status" value="3"/>
</dbReference>
<dbReference type="AlphaFoldDB" id="A0A2N3Y671"/>
<organism evidence="2 3">
    <name type="scientific">Saccharopolyspora spinosa</name>
    <dbReference type="NCBI Taxonomy" id="60894"/>
    <lineage>
        <taxon>Bacteria</taxon>
        <taxon>Bacillati</taxon>
        <taxon>Actinomycetota</taxon>
        <taxon>Actinomycetes</taxon>
        <taxon>Pseudonocardiales</taxon>
        <taxon>Pseudonocardiaceae</taxon>
        <taxon>Saccharopolyspora</taxon>
    </lineage>
</organism>
<dbReference type="OrthoDB" id="7356823at2"/>
<dbReference type="Proteomes" id="UP000233786">
    <property type="component" value="Unassembled WGS sequence"/>
</dbReference>
<dbReference type="Pfam" id="PF13202">
    <property type="entry name" value="EF-hand_5"/>
    <property type="match status" value="2"/>
</dbReference>
<reference evidence="2" key="1">
    <citation type="submission" date="2017-12" db="EMBL/GenBank/DDBJ databases">
        <title>Sequencing the genomes of 1000 Actinobacteria strains.</title>
        <authorList>
            <person name="Klenk H.-P."/>
        </authorList>
    </citation>
    <scope>NUCLEOTIDE SEQUENCE [LARGE SCALE GENOMIC DNA]</scope>
    <source>
        <strain evidence="2">DSM 44228</strain>
    </source>
</reference>
<dbReference type="PROSITE" id="PS00018">
    <property type="entry name" value="EF_HAND_1"/>
    <property type="match status" value="2"/>
</dbReference>
<protein>
    <submittedName>
        <fullName evidence="2">Ca2+-binding EF-hand superfamily protein</fullName>
    </submittedName>
</protein>
<feature type="domain" description="EF-hand" evidence="1">
    <location>
        <begin position="5"/>
        <end position="40"/>
    </location>
</feature>
<dbReference type="SUPFAM" id="SSF47473">
    <property type="entry name" value="EF-hand"/>
    <property type="match status" value="1"/>
</dbReference>
<name>A0A2N3Y671_SACSN</name>
<evidence type="ECO:0000259" key="1">
    <source>
        <dbReference type="PROSITE" id="PS50222"/>
    </source>
</evidence>
<dbReference type="InterPro" id="IPR002048">
    <property type="entry name" value="EF_hand_dom"/>
</dbReference>
<evidence type="ECO:0000313" key="3">
    <source>
        <dbReference type="Proteomes" id="UP000233786"/>
    </source>
</evidence>
<keyword evidence="3" id="KW-1185">Reference proteome</keyword>
<evidence type="ECO:0000313" key="2">
    <source>
        <dbReference type="EMBL" id="PKW18383.1"/>
    </source>
</evidence>
<dbReference type="Gene3D" id="1.10.238.10">
    <property type="entry name" value="EF-hand"/>
    <property type="match status" value="1"/>
</dbReference>